<feature type="compositionally biased region" description="Polar residues" evidence="1">
    <location>
        <begin position="13"/>
        <end position="24"/>
    </location>
</feature>
<organism evidence="2 3">
    <name type="scientific">Herbiconiux daphne</name>
    <dbReference type="NCBI Taxonomy" id="2970914"/>
    <lineage>
        <taxon>Bacteria</taxon>
        <taxon>Bacillati</taxon>
        <taxon>Actinomycetota</taxon>
        <taxon>Actinomycetes</taxon>
        <taxon>Micrococcales</taxon>
        <taxon>Microbacteriaceae</taxon>
        <taxon>Herbiconiux</taxon>
    </lineage>
</organism>
<accession>A0ABT2HAP4</accession>
<gene>
    <name evidence="2" type="ORF">N1032_25135</name>
</gene>
<feature type="region of interest" description="Disordered" evidence="1">
    <location>
        <begin position="1"/>
        <end position="49"/>
    </location>
</feature>
<proteinExistence type="predicted"/>
<protein>
    <submittedName>
        <fullName evidence="2">Uncharacterized protein</fullName>
    </submittedName>
</protein>
<evidence type="ECO:0000313" key="3">
    <source>
        <dbReference type="Proteomes" id="UP001165586"/>
    </source>
</evidence>
<sequence>MAGMPWDVEPETAPNQNQMSSETTGGMPWDSDHPAAQPDAKPAPEGSMWESIKSTLGARADAIAAGLLADEGSDRSRYAMKLAERSNTEAREQESRLSTLQRVGVGAVDIGAGLASAAIPAVGPAVAAGYFTGVGAADQLRMQAEDTGRYDLAKAVGVGALQSAAAEATGGLARGVIGTGRAANRIASSAAGGAGGGASMQMISNIANGKDVTEGVGEASIWGAAGGLGAHGAIATARSLG</sequence>
<evidence type="ECO:0000313" key="2">
    <source>
        <dbReference type="EMBL" id="MCS5737015.1"/>
    </source>
</evidence>
<feature type="non-terminal residue" evidence="2">
    <location>
        <position position="241"/>
    </location>
</feature>
<keyword evidence="3" id="KW-1185">Reference proteome</keyword>
<dbReference type="Proteomes" id="UP001165586">
    <property type="component" value="Unassembled WGS sequence"/>
</dbReference>
<name>A0ABT2HAP4_9MICO</name>
<evidence type="ECO:0000256" key="1">
    <source>
        <dbReference type="SAM" id="MobiDB-lite"/>
    </source>
</evidence>
<dbReference type="EMBL" id="JANLCJ010000343">
    <property type="protein sequence ID" value="MCS5737015.1"/>
    <property type="molecule type" value="Genomic_DNA"/>
</dbReference>
<reference evidence="2" key="1">
    <citation type="submission" date="2022-08" db="EMBL/GenBank/DDBJ databases">
        <authorList>
            <person name="Deng Y."/>
            <person name="Han X.-F."/>
            <person name="Zhang Y.-Q."/>
        </authorList>
    </citation>
    <scope>NUCLEOTIDE SEQUENCE</scope>
    <source>
        <strain evidence="2">CPCC 203386</strain>
    </source>
</reference>
<dbReference type="RefSeq" id="WP_407933087.1">
    <property type="nucleotide sequence ID" value="NZ_JANLCJ010000343.1"/>
</dbReference>
<comment type="caution">
    <text evidence="2">The sequence shown here is derived from an EMBL/GenBank/DDBJ whole genome shotgun (WGS) entry which is preliminary data.</text>
</comment>